<gene>
    <name evidence="1" type="ORF">NWE54_14985</name>
</gene>
<organism evidence="1">
    <name type="scientific">Bosea sp. NBC_00436</name>
    <dbReference type="NCBI Taxonomy" id="2969620"/>
    <lineage>
        <taxon>Bacteria</taxon>
        <taxon>Pseudomonadati</taxon>
        <taxon>Pseudomonadota</taxon>
        <taxon>Alphaproteobacteria</taxon>
        <taxon>Hyphomicrobiales</taxon>
        <taxon>Boseaceae</taxon>
        <taxon>Bosea</taxon>
    </lineage>
</organism>
<proteinExistence type="predicted"/>
<dbReference type="AlphaFoldDB" id="A0A9E8CJZ9"/>
<accession>A0A9E8CJZ9</accession>
<protein>
    <submittedName>
        <fullName evidence="1">Uncharacterized protein</fullName>
    </submittedName>
</protein>
<reference evidence="1" key="1">
    <citation type="submission" date="2022-08" db="EMBL/GenBank/DDBJ databases">
        <title>Complete Genome Sequences of 2 Bosea sp. soil isolates.</title>
        <authorList>
            <person name="Alvarez Arevalo M."/>
            <person name="Sterndorff E.B."/>
            <person name="Faurdal D."/>
            <person name="Joergensen T.S."/>
            <person name="Weber T."/>
        </authorList>
    </citation>
    <scope>NUCLEOTIDE SEQUENCE</scope>
    <source>
        <strain evidence="1">NBC_00436</strain>
    </source>
</reference>
<dbReference type="EMBL" id="CP102774">
    <property type="protein sequence ID" value="UZF85135.1"/>
    <property type="molecule type" value="Genomic_DNA"/>
</dbReference>
<name>A0A9E8CJZ9_9HYPH</name>
<sequence length="220" mass="24536">MTPFSALDALNKLANTNAIPAISASVQTPAAPVGRPLSQLPAFNQITLVNAYIFDNSDRGKNFEWMKWRATFQVFTETTPFSPHSNKAAWEGSAVLRHPDVFSSVMEDYAYKNPTMLPSDLWDAAYMPILRQTVTMPVNGEWPRLGQVQMDGSGTYYEFGSIALALETGHSGFLLDLVLPGGTITFQNFTILPKIPMHPVMRATYDPHRLWLSRKGRKAK</sequence>
<evidence type="ECO:0000313" key="1">
    <source>
        <dbReference type="EMBL" id="UZF85135.1"/>
    </source>
</evidence>